<feature type="transmembrane region" description="Helical" evidence="5">
    <location>
        <begin position="144"/>
        <end position="171"/>
    </location>
</feature>
<dbReference type="eggNOG" id="COG0730">
    <property type="taxonomic scope" value="Bacteria"/>
</dbReference>
<name>L8JQ28_9BACT</name>
<evidence type="ECO:0000256" key="2">
    <source>
        <dbReference type="ARBA" id="ARBA00022692"/>
    </source>
</evidence>
<dbReference type="PANTHER" id="PTHR43701:SF2">
    <property type="entry name" value="MEMBRANE TRANSPORTER PROTEIN YJNA-RELATED"/>
    <property type="match status" value="1"/>
</dbReference>
<comment type="caution">
    <text evidence="6">The sequence shown here is derived from an EMBL/GenBank/DDBJ whole genome shotgun (WGS) entry which is preliminary data.</text>
</comment>
<gene>
    <name evidence="6" type="ORF">C900_03233</name>
</gene>
<dbReference type="OrthoDB" id="980252at2"/>
<keyword evidence="4 5" id="KW-0472">Membrane</keyword>
<dbReference type="EMBL" id="AMZN01000047">
    <property type="protein sequence ID" value="ELR70950.1"/>
    <property type="molecule type" value="Genomic_DNA"/>
</dbReference>
<evidence type="ECO:0000256" key="3">
    <source>
        <dbReference type="ARBA" id="ARBA00022989"/>
    </source>
</evidence>
<organism evidence="6 7">
    <name type="scientific">Fulvivirga imtechensis AK7</name>
    <dbReference type="NCBI Taxonomy" id="1237149"/>
    <lineage>
        <taxon>Bacteria</taxon>
        <taxon>Pseudomonadati</taxon>
        <taxon>Bacteroidota</taxon>
        <taxon>Cytophagia</taxon>
        <taxon>Cytophagales</taxon>
        <taxon>Fulvivirgaceae</taxon>
        <taxon>Fulvivirga</taxon>
    </lineage>
</organism>
<dbReference type="GO" id="GO:0005886">
    <property type="term" value="C:plasma membrane"/>
    <property type="evidence" value="ECO:0007669"/>
    <property type="project" value="UniProtKB-SubCell"/>
</dbReference>
<evidence type="ECO:0000313" key="6">
    <source>
        <dbReference type="EMBL" id="ELR70950.1"/>
    </source>
</evidence>
<keyword evidence="7" id="KW-1185">Reference proteome</keyword>
<reference evidence="6 7" key="1">
    <citation type="submission" date="2012-12" db="EMBL/GenBank/DDBJ databases">
        <title>Genome assembly of Fulvivirga imtechensis AK7.</title>
        <authorList>
            <person name="Nupur N."/>
            <person name="Khatri I."/>
            <person name="Kumar R."/>
            <person name="Subramanian S."/>
            <person name="Pinnaka A."/>
        </authorList>
    </citation>
    <scope>NUCLEOTIDE SEQUENCE [LARGE SCALE GENOMIC DNA]</scope>
    <source>
        <strain evidence="6 7">AK7</strain>
    </source>
</reference>
<comment type="similarity">
    <text evidence="5">Belongs to the 4-toluene sulfonate uptake permease (TSUP) (TC 2.A.102) family.</text>
</comment>
<proteinExistence type="inferred from homology"/>
<protein>
    <recommendedName>
        <fullName evidence="5">Probable membrane transporter protein</fullName>
    </recommendedName>
</protein>
<sequence>MTTYLLLSLAGLVGGFIAGLTGIGTGFLMVVVIPIALNYLGIPGEEIVRFTIANTVFATMCSAFVNNISMWRTRQLHIKETALVSLVAVIFAGVILQFFVLKESYPTNIYNTVLIIFLSYIIYRTINKLRHAIHYEEDRSRIKLTLTGMSAGMVSALTGLGGGSIIIPMLNLWLKMDIKKAKSISFGAIFSISLMLTIINLLNTPVANIHYAHWGYILIPVALPLSIGVIIASPLGTGLSDKLSSKTITIIFLIVISAVLLRKIFELWG</sequence>
<feature type="transmembrane region" description="Helical" evidence="5">
    <location>
        <begin position="12"/>
        <end position="35"/>
    </location>
</feature>
<keyword evidence="5" id="KW-1003">Cell membrane</keyword>
<evidence type="ECO:0000256" key="5">
    <source>
        <dbReference type="RuleBase" id="RU363041"/>
    </source>
</evidence>
<dbReference type="RefSeq" id="WP_009580590.1">
    <property type="nucleotide sequence ID" value="NZ_AMZN01000047.1"/>
</dbReference>
<feature type="transmembrane region" description="Helical" evidence="5">
    <location>
        <begin position="214"/>
        <end position="235"/>
    </location>
</feature>
<dbReference type="Pfam" id="PF01925">
    <property type="entry name" value="TauE"/>
    <property type="match status" value="1"/>
</dbReference>
<feature type="transmembrane region" description="Helical" evidence="5">
    <location>
        <begin position="81"/>
        <end position="101"/>
    </location>
</feature>
<dbReference type="InterPro" id="IPR002781">
    <property type="entry name" value="TM_pro_TauE-like"/>
</dbReference>
<evidence type="ECO:0000256" key="4">
    <source>
        <dbReference type="ARBA" id="ARBA00023136"/>
    </source>
</evidence>
<evidence type="ECO:0000256" key="1">
    <source>
        <dbReference type="ARBA" id="ARBA00004141"/>
    </source>
</evidence>
<dbReference type="PANTHER" id="PTHR43701">
    <property type="entry name" value="MEMBRANE TRANSPORTER PROTEIN MJ0441-RELATED"/>
    <property type="match status" value="1"/>
</dbReference>
<feature type="transmembrane region" description="Helical" evidence="5">
    <location>
        <begin position="107"/>
        <end position="123"/>
    </location>
</feature>
<keyword evidence="2 5" id="KW-0812">Transmembrane</keyword>
<feature type="transmembrane region" description="Helical" evidence="5">
    <location>
        <begin position="247"/>
        <end position="265"/>
    </location>
</feature>
<keyword evidence="3 5" id="KW-1133">Transmembrane helix</keyword>
<accession>L8JQ28</accession>
<comment type="subcellular location">
    <subcellularLocation>
        <location evidence="5">Cell membrane</location>
        <topology evidence="5">Multi-pass membrane protein</topology>
    </subcellularLocation>
    <subcellularLocation>
        <location evidence="1">Membrane</location>
        <topology evidence="1">Multi-pass membrane protein</topology>
    </subcellularLocation>
</comment>
<feature type="transmembrane region" description="Helical" evidence="5">
    <location>
        <begin position="47"/>
        <end position="69"/>
    </location>
</feature>
<evidence type="ECO:0000313" key="7">
    <source>
        <dbReference type="Proteomes" id="UP000011135"/>
    </source>
</evidence>
<dbReference type="Proteomes" id="UP000011135">
    <property type="component" value="Unassembled WGS sequence"/>
</dbReference>
<feature type="transmembrane region" description="Helical" evidence="5">
    <location>
        <begin position="183"/>
        <end position="202"/>
    </location>
</feature>
<dbReference type="AlphaFoldDB" id="L8JQ28"/>
<dbReference type="STRING" id="1237149.C900_03233"/>
<dbReference type="InterPro" id="IPR051598">
    <property type="entry name" value="TSUP/Inactive_protease-like"/>
</dbReference>